<feature type="chain" id="PRO_5044758306" evidence="2">
    <location>
        <begin position="22"/>
        <end position="132"/>
    </location>
</feature>
<gene>
    <name evidence="3" type="ORF">UPYG_G00152560</name>
</gene>
<dbReference type="Proteomes" id="UP001557470">
    <property type="component" value="Unassembled WGS sequence"/>
</dbReference>
<feature type="compositionally biased region" description="Basic residues" evidence="1">
    <location>
        <begin position="91"/>
        <end position="102"/>
    </location>
</feature>
<feature type="compositionally biased region" description="Polar residues" evidence="1">
    <location>
        <begin position="104"/>
        <end position="119"/>
    </location>
</feature>
<protein>
    <submittedName>
        <fullName evidence="3">Uncharacterized protein</fullName>
    </submittedName>
</protein>
<name>A0ABD0WXC3_UMBPY</name>
<keyword evidence="2" id="KW-0732">Signal</keyword>
<evidence type="ECO:0000313" key="3">
    <source>
        <dbReference type="EMBL" id="KAL0985075.1"/>
    </source>
</evidence>
<sequence>MGLKKLLLFFCILAFTAPGRGIPGTDVQILSGSSGATKVDNPEPDVLQISNRNRLCECKNGRREEWVQVCPCKVIAKPNRKQMKSSQCQKKASKRCPKKMKGPNKSNVDQGKNIISAQSAHKESLESNVARC</sequence>
<proteinExistence type="predicted"/>
<organism evidence="3 4">
    <name type="scientific">Umbra pygmaea</name>
    <name type="common">Eastern mudminnow</name>
    <dbReference type="NCBI Taxonomy" id="75934"/>
    <lineage>
        <taxon>Eukaryota</taxon>
        <taxon>Metazoa</taxon>
        <taxon>Chordata</taxon>
        <taxon>Craniata</taxon>
        <taxon>Vertebrata</taxon>
        <taxon>Euteleostomi</taxon>
        <taxon>Actinopterygii</taxon>
        <taxon>Neopterygii</taxon>
        <taxon>Teleostei</taxon>
        <taxon>Protacanthopterygii</taxon>
        <taxon>Esociformes</taxon>
        <taxon>Umbridae</taxon>
        <taxon>Umbra</taxon>
    </lineage>
</organism>
<dbReference type="AlphaFoldDB" id="A0ABD0WXC3"/>
<comment type="caution">
    <text evidence="3">The sequence shown here is derived from an EMBL/GenBank/DDBJ whole genome shotgun (WGS) entry which is preliminary data.</text>
</comment>
<evidence type="ECO:0000256" key="1">
    <source>
        <dbReference type="SAM" id="MobiDB-lite"/>
    </source>
</evidence>
<evidence type="ECO:0000256" key="2">
    <source>
        <dbReference type="SAM" id="SignalP"/>
    </source>
</evidence>
<accession>A0ABD0WXC3</accession>
<evidence type="ECO:0000313" key="4">
    <source>
        <dbReference type="Proteomes" id="UP001557470"/>
    </source>
</evidence>
<feature type="signal peptide" evidence="2">
    <location>
        <begin position="1"/>
        <end position="21"/>
    </location>
</feature>
<reference evidence="3 4" key="1">
    <citation type="submission" date="2024-06" db="EMBL/GenBank/DDBJ databases">
        <authorList>
            <person name="Pan Q."/>
            <person name="Wen M."/>
            <person name="Jouanno E."/>
            <person name="Zahm M."/>
            <person name="Klopp C."/>
            <person name="Cabau C."/>
            <person name="Louis A."/>
            <person name="Berthelot C."/>
            <person name="Parey E."/>
            <person name="Roest Crollius H."/>
            <person name="Montfort J."/>
            <person name="Robinson-Rechavi M."/>
            <person name="Bouchez O."/>
            <person name="Lampietro C."/>
            <person name="Lopez Roques C."/>
            <person name="Donnadieu C."/>
            <person name="Postlethwait J."/>
            <person name="Bobe J."/>
            <person name="Verreycken H."/>
            <person name="Guiguen Y."/>
        </authorList>
    </citation>
    <scope>NUCLEOTIDE SEQUENCE [LARGE SCALE GENOMIC DNA]</scope>
    <source>
        <strain evidence="3">Up_M1</strain>
        <tissue evidence="3">Testis</tissue>
    </source>
</reference>
<dbReference type="EMBL" id="JAGEUA010000004">
    <property type="protein sequence ID" value="KAL0985075.1"/>
    <property type="molecule type" value="Genomic_DNA"/>
</dbReference>
<feature type="region of interest" description="Disordered" evidence="1">
    <location>
        <begin position="83"/>
        <end position="132"/>
    </location>
</feature>
<keyword evidence="4" id="KW-1185">Reference proteome</keyword>